<dbReference type="PRINTS" id="PR00502">
    <property type="entry name" value="NUDIXFAMILY"/>
</dbReference>
<organism evidence="4 5">
    <name type="scientific">Eiseniibacteriota bacterium</name>
    <dbReference type="NCBI Taxonomy" id="2212470"/>
    <lineage>
        <taxon>Bacteria</taxon>
        <taxon>Candidatus Eiseniibacteriota</taxon>
    </lineage>
</organism>
<dbReference type="InterPro" id="IPR020084">
    <property type="entry name" value="NUDIX_hydrolase_CS"/>
</dbReference>
<evidence type="ECO:0000313" key="5">
    <source>
        <dbReference type="Proteomes" id="UP000696931"/>
    </source>
</evidence>
<name>A0A933W8V3_UNCEI</name>
<dbReference type="AlphaFoldDB" id="A0A933W8V3"/>
<dbReference type="EMBL" id="JACRIW010000075">
    <property type="protein sequence ID" value="MBI5169902.1"/>
    <property type="molecule type" value="Genomic_DNA"/>
</dbReference>
<dbReference type="PANTHER" id="PTHR43736">
    <property type="entry name" value="ADP-RIBOSE PYROPHOSPHATASE"/>
    <property type="match status" value="1"/>
</dbReference>
<comment type="similarity">
    <text evidence="2">Belongs to the Nudix hydrolase family.</text>
</comment>
<comment type="caution">
    <text evidence="4">The sequence shown here is derived from an EMBL/GenBank/DDBJ whole genome shotgun (WGS) entry which is preliminary data.</text>
</comment>
<evidence type="ECO:0000313" key="4">
    <source>
        <dbReference type="EMBL" id="MBI5169902.1"/>
    </source>
</evidence>
<dbReference type="PANTHER" id="PTHR43736:SF1">
    <property type="entry name" value="DIHYDRONEOPTERIN TRIPHOSPHATE DIPHOSPHATASE"/>
    <property type="match status" value="1"/>
</dbReference>
<gene>
    <name evidence="4" type="ORF">HZA61_10470</name>
</gene>
<dbReference type="InterPro" id="IPR020476">
    <property type="entry name" value="Nudix_hydrolase"/>
</dbReference>
<dbReference type="GO" id="GO:0016787">
    <property type="term" value="F:hydrolase activity"/>
    <property type="evidence" value="ECO:0007669"/>
    <property type="project" value="UniProtKB-KW"/>
</dbReference>
<dbReference type="InterPro" id="IPR000086">
    <property type="entry name" value="NUDIX_hydrolase_dom"/>
</dbReference>
<evidence type="ECO:0000256" key="2">
    <source>
        <dbReference type="RuleBase" id="RU003476"/>
    </source>
</evidence>
<keyword evidence="1 2" id="KW-0378">Hydrolase</keyword>
<dbReference type="PROSITE" id="PS00893">
    <property type="entry name" value="NUDIX_BOX"/>
    <property type="match status" value="1"/>
</dbReference>
<evidence type="ECO:0000259" key="3">
    <source>
        <dbReference type="PROSITE" id="PS51462"/>
    </source>
</evidence>
<feature type="domain" description="Nudix hydrolase" evidence="3">
    <location>
        <begin position="45"/>
        <end position="174"/>
    </location>
</feature>
<dbReference type="PROSITE" id="PS51462">
    <property type="entry name" value="NUDIX"/>
    <property type="match status" value="1"/>
</dbReference>
<dbReference type="InterPro" id="IPR015797">
    <property type="entry name" value="NUDIX_hydrolase-like_dom_sf"/>
</dbReference>
<reference evidence="4" key="1">
    <citation type="submission" date="2020-07" db="EMBL/GenBank/DDBJ databases">
        <title>Huge and variable diversity of episymbiotic CPR bacteria and DPANN archaea in groundwater ecosystems.</title>
        <authorList>
            <person name="He C.Y."/>
            <person name="Keren R."/>
            <person name="Whittaker M."/>
            <person name="Farag I.F."/>
            <person name="Doudna J."/>
            <person name="Cate J.H.D."/>
            <person name="Banfield J.F."/>
        </authorList>
    </citation>
    <scope>NUCLEOTIDE SEQUENCE</scope>
    <source>
        <strain evidence="4">NC_groundwater_1813_Pr3_B-0.1um_71_17</strain>
    </source>
</reference>
<proteinExistence type="inferred from homology"/>
<dbReference type="Proteomes" id="UP000696931">
    <property type="component" value="Unassembled WGS sequence"/>
</dbReference>
<protein>
    <submittedName>
        <fullName evidence="4">NUDIX domain-containing protein</fullName>
    </submittedName>
</protein>
<sequence length="183" mass="20522">MTAARAKSPTFPCVRCGRPVRRAPATKQRPRTIACPRCRYLLYDYPRPAAGVLVVKGDAVLLLRRAHTPRLGCLDVPGGFMDAGESIEGAARRELREETGLTVGALKPLGFYWDTYDLPGFGKFPTMNWYFVGKWRRGVPVGADDAASAEWVPLSRLPRMKAEYAWEHMPELFAALRKWAKRG</sequence>
<accession>A0A933W8V3</accession>
<dbReference type="SUPFAM" id="SSF55811">
    <property type="entry name" value="Nudix"/>
    <property type="match status" value="1"/>
</dbReference>
<evidence type="ECO:0000256" key="1">
    <source>
        <dbReference type="ARBA" id="ARBA00022801"/>
    </source>
</evidence>
<dbReference type="Pfam" id="PF00293">
    <property type="entry name" value="NUDIX"/>
    <property type="match status" value="1"/>
</dbReference>
<dbReference type="Gene3D" id="3.90.79.10">
    <property type="entry name" value="Nucleoside Triphosphate Pyrophosphohydrolase"/>
    <property type="match status" value="1"/>
</dbReference>